<dbReference type="InterPro" id="IPR000210">
    <property type="entry name" value="BTB/POZ_dom"/>
</dbReference>
<dbReference type="InParanoid" id="A0A6I8P157"/>
<dbReference type="PROSITE" id="PS50097">
    <property type="entry name" value="BTB"/>
    <property type="match status" value="1"/>
</dbReference>
<dbReference type="SUPFAM" id="SSF117281">
    <property type="entry name" value="Kelch motif"/>
    <property type="match status" value="1"/>
</dbReference>
<dbReference type="InterPro" id="IPR006652">
    <property type="entry name" value="Kelch_1"/>
</dbReference>
<dbReference type="PANTHER" id="PTHR46375">
    <property type="entry name" value="KELCH REPEAT AND BTB DOMAIN-CONTAINING PROTEIN 13-RELATED"/>
    <property type="match status" value="1"/>
</dbReference>
<dbReference type="GO" id="GO:0090076">
    <property type="term" value="P:relaxation of skeletal muscle"/>
    <property type="evidence" value="ECO:0000318"/>
    <property type="project" value="GO_Central"/>
</dbReference>
<dbReference type="AlphaFoldDB" id="A0A6I8P157"/>
<reference evidence="5 6" key="1">
    <citation type="journal article" date="2008" name="Nature">
        <title>Genome analysis of the platypus reveals unique signatures of evolution.</title>
        <authorList>
            <person name="Warren W.C."/>
            <person name="Hillier L.W."/>
            <person name="Marshall Graves J.A."/>
            <person name="Birney E."/>
            <person name="Ponting C.P."/>
            <person name="Grutzner F."/>
            <person name="Belov K."/>
            <person name="Miller W."/>
            <person name="Clarke L."/>
            <person name="Chinwalla A.T."/>
            <person name="Yang S.P."/>
            <person name="Heger A."/>
            <person name="Locke D.P."/>
            <person name="Miethke P."/>
            <person name="Waters P.D."/>
            <person name="Veyrunes F."/>
            <person name="Fulton L."/>
            <person name="Fulton B."/>
            <person name="Graves T."/>
            <person name="Wallis J."/>
            <person name="Puente X.S."/>
            <person name="Lopez-Otin C."/>
            <person name="Ordonez G.R."/>
            <person name="Eichler E.E."/>
            <person name="Chen L."/>
            <person name="Cheng Z."/>
            <person name="Deakin J.E."/>
            <person name="Alsop A."/>
            <person name="Thompson K."/>
            <person name="Kirby P."/>
            <person name="Papenfuss A.T."/>
            <person name="Wakefield M.J."/>
            <person name="Olender T."/>
            <person name="Lancet D."/>
            <person name="Huttley G.A."/>
            <person name="Smit A.F."/>
            <person name="Pask A."/>
            <person name="Temple-Smith P."/>
            <person name="Batzer M.A."/>
            <person name="Walker J.A."/>
            <person name="Konkel M.K."/>
            <person name="Harris R.S."/>
            <person name="Whittington C.M."/>
            <person name="Wong E.S."/>
            <person name="Gemmell N.J."/>
            <person name="Buschiazzo E."/>
            <person name="Vargas Jentzsch I.M."/>
            <person name="Merkel A."/>
            <person name="Schmitz J."/>
            <person name="Zemann A."/>
            <person name="Churakov G."/>
            <person name="Kriegs J.O."/>
            <person name="Brosius J."/>
            <person name="Murchison E.P."/>
            <person name="Sachidanandam R."/>
            <person name="Smith C."/>
            <person name="Hannon G.J."/>
            <person name="Tsend-Ayush E."/>
            <person name="McMillan D."/>
            <person name="Attenborough R."/>
            <person name="Rens W."/>
            <person name="Ferguson-Smith M."/>
            <person name="Lefevre C.M."/>
            <person name="Sharp J.A."/>
            <person name="Nicholas K.R."/>
            <person name="Ray D.A."/>
            <person name="Kube M."/>
            <person name="Reinhardt R."/>
            <person name="Pringle T.H."/>
            <person name="Taylor J."/>
            <person name="Jones R.C."/>
            <person name="Nixon B."/>
            <person name="Dacheux J.L."/>
            <person name="Niwa H."/>
            <person name="Sekita Y."/>
            <person name="Huang X."/>
            <person name="Stark A."/>
            <person name="Kheradpour P."/>
            <person name="Kellis M."/>
            <person name="Flicek P."/>
            <person name="Chen Y."/>
            <person name="Webber C."/>
            <person name="Hardison R."/>
            <person name="Nelson J."/>
            <person name="Hallsworth-Pepin K."/>
            <person name="Delehaunty K."/>
            <person name="Markovic C."/>
            <person name="Minx P."/>
            <person name="Feng Y."/>
            <person name="Kremitzki C."/>
            <person name="Mitreva M."/>
            <person name="Glasscock J."/>
            <person name="Wylie T."/>
            <person name="Wohldmann P."/>
            <person name="Thiru P."/>
            <person name="Nhan M.N."/>
            <person name="Pohl C.S."/>
            <person name="Smith S.M."/>
            <person name="Hou S."/>
            <person name="Nefedov M."/>
            <person name="de Jong P.J."/>
            <person name="Renfree M.B."/>
            <person name="Mardis E.R."/>
            <person name="Wilson R.K."/>
        </authorList>
    </citation>
    <scope>NUCLEOTIDE SEQUENCE [LARGE SCALE GENOMIC DNA]</scope>
    <source>
        <strain evidence="5 6">Glennie</strain>
    </source>
</reference>
<name>A0A6I8P157_ORNAN</name>
<organism evidence="5 6">
    <name type="scientific">Ornithorhynchus anatinus</name>
    <name type="common">Duckbill platypus</name>
    <dbReference type="NCBI Taxonomy" id="9258"/>
    <lineage>
        <taxon>Eukaryota</taxon>
        <taxon>Metazoa</taxon>
        <taxon>Chordata</taxon>
        <taxon>Craniata</taxon>
        <taxon>Vertebrata</taxon>
        <taxon>Euteleostomi</taxon>
        <taxon>Mammalia</taxon>
        <taxon>Monotremata</taxon>
        <taxon>Ornithorhynchidae</taxon>
        <taxon>Ornithorhynchus</taxon>
    </lineage>
</organism>
<reference evidence="5" key="2">
    <citation type="submission" date="2025-08" db="UniProtKB">
        <authorList>
            <consortium name="Ensembl"/>
        </authorList>
    </citation>
    <scope>IDENTIFICATION</scope>
    <source>
        <strain evidence="5">Glennie</strain>
    </source>
</reference>
<protein>
    <submittedName>
        <fullName evidence="5">Kelch repeat and BTB domain containing 13</fullName>
    </submittedName>
</protein>
<dbReference type="SMART" id="SM00225">
    <property type="entry name" value="BTB"/>
    <property type="match status" value="1"/>
</dbReference>
<reference evidence="5" key="3">
    <citation type="submission" date="2025-09" db="UniProtKB">
        <authorList>
            <consortium name="Ensembl"/>
        </authorList>
    </citation>
    <scope>IDENTIFICATION</scope>
    <source>
        <strain evidence="5">Glennie</strain>
    </source>
</reference>
<feature type="region of interest" description="Disordered" evidence="3">
    <location>
        <begin position="473"/>
        <end position="493"/>
    </location>
</feature>
<dbReference type="GeneTree" id="ENSGT00940000161629"/>
<dbReference type="Gene3D" id="2.120.10.80">
    <property type="entry name" value="Kelch-type beta propeller"/>
    <property type="match status" value="1"/>
</dbReference>
<dbReference type="Bgee" id="ENSOANG00000037536">
    <property type="expression patterns" value="Expressed in heart"/>
</dbReference>
<evidence type="ECO:0000313" key="6">
    <source>
        <dbReference type="Proteomes" id="UP000002279"/>
    </source>
</evidence>
<dbReference type="Ensembl" id="ENSOANT00000066056.1">
    <property type="protein sequence ID" value="ENSOANP00000047461.1"/>
    <property type="gene ID" value="ENSOANG00000037536.1"/>
</dbReference>
<sequence length="493" mass="52967">MRGPERGASHPPASSGIGGGDGTGPPRMQSGPPPRLCIQVEDSLFAVDKALMVENSDFFRALFRSGMRESSQERISLRGVSAAGFLLTLRVLRGERPFLAGDEVPEAAECAAFLQVERLARFLVHSLAPDNCVALYEAAALFGLAELTRSAALYIRDRWAGHGDGPEGLSPAGRAHVLSLTPSSFVAVGAHTPTSGLLDDPSRTLCYLDEGADAWKTLTRLPLGASTLLAGVATLDNKVYVVGGVRGADKVVVEAGFCYDADADVWREFPGPRRPRYDPALAGQDGALYAIGGEFEKTPLGSVERYDPGSGRWTRAADLPQPAAGAPCARALGRLFVCLWKPAEATVVYEYEARADRWRPVSALKRPQSYGHCMVAHGDALYVVRNGPFDDFLRCSIDRLSLRTLQWTALPGQFMNSKGALFTAVVRADVVYTVNRMLTLLYSIDGGAWTLREQKAGFPRPGSLRAFLLRLPRGRGADPRGSPDGEEAAAPGP</sequence>
<keyword evidence="1" id="KW-0880">Kelch repeat</keyword>
<evidence type="ECO:0000256" key="2">
    <source>
        <dbReference type="ARBA" id="ARBA00022737"/>
    </source>
</evidence>
<gene>
    <name evidence="5" type="primary">KBTBD13</name>
</gene>
<evidence type="ECO:0000256" key="1">
    <source>
        <dbReference type="ARBA" id="ARBA00022441"/>
    </source>
</evidence>
<dbReference type="OMA" id="WSEFPSP"/>
<accession>A0A6I8P157</accession>
<dbReference type="InterPro" id="IPR011333">
    <property type="entry name" value="SKP1/BTB/POZ_sf"/>
</dbReference>
<dbReference type="SUPFAM" id="SSF54695">
    <property type="entry name" value="POZ domain"/>
    <property type="match status" value="1"/>
</dbReference>
<evidence type="ECO:0000313" key="5">
    <source>
        <dbReference type="Ensembl" id="ENSOANP00000047461.1"/>
    </source>
</evidence>
<dbReference type="Proteomes" id="UP000002279">
    <property type="component" value="Chromosome 5"/>
</dbReference>
<evidence type="ECO:0000259" key="4">
    <source>
        <dbReference type="PROSITE" id="PS50097"/>
    </source>
</evidence>
<dbReference type="SMART" id="SM00612">
    <property type="entry name" value="Kelch"/>
    <property type="match status" value="2"/>
</dbReference>
<dbReference type="FunCoup" id="A0A6I8P157">
    <property type="interactions" value="63"/>
</dbReference>
<dbReference type="Pfam" id="PF01344">
    <property type="entry name" value="Kelch_1"/>
    <property type="match status" value="2"/>
</dbReference>
<dbReference type="PANTHER" id="PTHR46375:SF3">
    <property type="entry name" value="KELCH REPEAT AND BTB DOMAIN-CONTAINING PROTEIN 13"/>
    <property type="match status" value="1"/>
</dbReference>
<dbReference type="InterPro" id="IPR015915">
    <property type="entry name" value="Kelch-typ_b-propeller"/>
</dbReference>
<dbReference type="InterPro" id="IPR052392">
    <property type="entry name" value="Kelch-BTB_domain-containing"/>
</dbReference>
<dbReference type="GO" id="GO:0007015">
    <property type="term" value="P:actin filament organization"/>
    <property type="evidence" value="ECO:0007669"/>
    <property type="project" value="Ensembl"/>
</dbReference>
<feature type="region of interest" description="Disordered" evidence="3">
    <location>
        <begin position="1"/>
        <end position="34"/>
    </location>
</feature>
<dbReference type="Gene3D" id="3.30.710.10">
    <property type="entry name" value="Potassium Channel Kv1.1, Chain A"/>
    <property type="match status" value="1"/>
</dbReference>
<keyword evidence="6" id="KW-1185">Reference proteome</keyword>
<keyword evidence="2" id="KW-0677">Repeat</keyword>
<dbReference type="Pfam" id="PF00651">
    <property type="entry name" value="BTB"/>
    <property type="match status" value="1"/>
</dbReference>
<dbReference type="GO" id="GO:0051015">
    <property type="term" value="F:actin filament binding"/>
    <property type="evidence" value="ECO:0007669"/>
    <property type="project" value="Ensembl"/>
</dbReference>
<evidence type="ECO:0000256" key="3">
    <source>
        <dbReference type="SAM" id="MobiDB-lite"/>
    </source>
</evidence>
<proteinExistence type="predicted"/>
<feature type="domain" description="BTB" evidence="4">
    <location>
        <begin position="34"/>
        <end position="101"/>
    </location>
</feature>
<dbReference type="GO" id="GO:0014728">
    <property type="term" value="P:regulation of the force of skeletal muscle contraction"/>
    <property type="evidence" value="ECO:0000318"/>
    <property type="project" value="GO_Central"/>
</dbReference>